<dbReference type="InterPro" id="IPR014549">
    <property type="entry name" value="FlgO"/>
</dbReference>
<comment type="caution">
    <text evidence="2">The sequence shown here is derived from an EMBL/GenBank/DDBJ whole genome shotgun (WGS) entry which is preliminary data.</text>
</comment>
<gene>
    <name evidence="2" type="ORF">CSA60_02370</name>
</gene>
<evidence type="ECO:0000313" key="2">
    <source>
        <dbReference type="EMBL" id="PIE24991.1"/>
    </source>
</evidence>
<dbReference type="STRING" id="207954.MED92_07951"/>
<sequence>MKKILLLVSVCCLSGCVSQLKTEDAPPEKVHIESMSPAVVAELNKLEKAHVAEKEALLEKEQAMLQRQVVQVESHPNGLDPLSEAVAQMAVQMNVGLQQNRVKRFPVAVVPFTNLHNQRRVGRFGERLEQAFIYQLQQHGYNVVDYRAAGLTTSAKEPLSKQNLSALRVRYKIYFLVTGTYAQHSDGMVINARVIDTTTRQVLATGQSHVANARLEGGIPGYNPLDALNKGMIIENRGGPVGK</sequence>
<feature type="domain" description="FlgO" evidence="1">
    <location>
        <begin position="88"/>
        <end position="212"/>
    </location>
</feature>
<dbReference type="Pfam" id="PF17680">
    <property type="entry name" value="FlgO"/>
    <property type="match status" value="1"/>
</dbReference>
<name>A0A2G6JNK0_NEPCE</name>
<dbReference type="PIRSF" id="PIRSF028688">
    <property type="entry name" value="UCP_imp_028688"/>
    <property type="match status" value="1"/>
</dbReference>
<dbReference type="EMBL" id="PDSH01000014">
    <property type="protein sequence ID" value="PIE24991.1"/>
    <property type="molecule type" value="Genomic_DNA"/>
</dbReference>
<protein>
    <recommendedName>
        <fullName evidence="1">FlgO domain-containing protein</fullName>
    </recommendedName>
</protein>
<dbReference type="Gene3D" id="3.40.50.10070">
    <property type="entry name" value="TolB, N-terminal domain"/>
    <property type="match status" value="1"/>
</dbReference>
<reference evidence="2 3" key="1">
    <citation type="submission" date="2017-10" db="EMBL/GenBank/DDBJ databases">
        <title>Novel microbial diversity and functional potential in the marine mammal oral microbiome.</title>
        <authorList>
            <person name="Dudek N.K."/>
            <person name="Sun C.L."/>
            <person name="Burstein D."/>
            <person name="Kantor R.S."/>
            <person name="Aliaga Goltsman D.S."/>
            <person name="Bik E.M."/>
            <person name="Thomas B.C."/>
            <person name="Banfield J.F."/>
            <person name="Relman D.A."/>
        </authorList>
    </citation>
    <scope>NUCLEOTIDE SEQUENCE [LARGE SCALE GENOMIC DNA]</scope>
    <source>
        <strain evidence="2">DOLJORAL78_47_21</strain>
    </source>
</reference>
<dbReference type="AlphaFoldDB" id="A0A2G6JNK0"/>
<accession>A0A2G6JNK0</accession>
<dbReference type="InterPro" id="IPR041215">
    <property type="entry name" value="FlgO_dom"/>
</dbReference>
<evidence type="ECO:0000259" key="1">
    <source>
        <dbReference type="Pfam" id="PF17680"/>
    </source>
</evidence>
<dbReference type="Proteomes" id="UP000243469">
    <property type="component" value="Unassembled WGS sequence"/>
</dbReference>
<organism evidence="2 3">
    <name type="scientific">Neptuniibacter caesariensis</name>
    <dbReference type="NCBI Taxonomy" id="207954"/>
    <lineage>
        <taxon>Bacteria</taxon>
        <taxon>Pseudomonadati</taxon>
        <taxon>Pseudomonadota</taxon>
        <taxon>Gammaproteobacteria</taxon>
        <taxon>Oceanospirillales</taxon>
        <taxon>Oceanospirillaceae</taxon>
        <taxon>Neptuniibacter</taxon>
    </lineage>
</organism>
<evidence type="ECO:0000313" key="3">
    <source>
        <dbReference type="Proteomes" id="UP000243469"/>
    </source>
</evidence>
<proteinExistence type="predicted"/>